<dbReference type="Pfam" id="PF06246">
    <property type="entry name" value="Isy1"/>
    <property type="match status" value="1"/>
</dbReference>
<gene>
    <name evidence="2" type="ORF">XNOV1_A019090</name>
</gene>
<keyword evidence="3" id="KW-1185">Reference proteome</keyword>
<evidence type="ECO:0000313" key="2">
    <source>
        <dbReference type="EMBL" id="CAJ1060075.1"/>
    </source>
</evidence>
<evidence type="ECO:0000313" key="3">
    <source>
        <dbReference type="Proteomes" id="UP001178508"/>
    </source>
</evidence>
<organism evidence="2 3">
    <name type="scientific">Xyrichtys novacula</name>
    <name type="common">Pearly razorfish</name>
    <name type="synonym">Hemipteronotus novacula</name>
    <dbReference type="NCBI Taxonomy" id="13765"/>
    <lineage>
        <taxon>Eukaryota</taxon>
        <taxon>Metazoa</taxon>
        <taxon>Chordata</taxon>
        <taxon>Craniata</taxon>
        <taxon>Vertebrata</taxon>
        <taxon>Euteleostomi</taxon>
        <taxon>Actinopterygii</taxon>
        <taxon>Neopterygii</taxon>
        <taxon>Teleostei</taxon>
        <taxon>Neoteleostei</taxon>
        <taxon>Acanthomorphata</taxon>
        <taxon>Eupercaria</taxon>
        <taxon>Labriformes</taxon>
        <taxon>Labridae</taxon>
        <taxon>Xyrichtys</taxon>
    </lineage>
</organism>
<feature type="compositionally biased region" description="Low complexity" evidence="1">
    <location>
        <begin position="148"/>
        <end position="157"/>
    </location>
</feature>
<dbReference type="GO" id="GO:0000350">
    <property type="term" value="P:generation of catalytic spliceosome for second transesterification step"/>
    <property type="evidence" value="ECO:0007669"/>
    <property type="project" value="InterPro"/>
</dbReference>
<feature type="compositionally biased region" description="Basic and acidic residues" evidence="1">
    <location>
        <begin position="105"/>
        <end position="121"/>
    </location>
</feature>
<feature type="region of interest" description="Disordered" evidence="1">
    <location>
        <begin position="94"/>
        <end position="157"/>
    </location>
</feature>
<evidence type="ECO:0000256" key="1">
    <source>
        <dbReference type="SAM" id="MobiDB-lite"/>
    </source>
</evidence>
<dbReference type="InterPro" id="IPR009360">
    <property type="entry name" value="Isy1"/>
</dbReference>
<accession>A0AAV1FGN3</accession>
<dbReference type="Proteomes" id="UP001178508">
    <property type="component" value="Chromosome 7"/>
</dbReference>
<reference evidence="2" key="1">
    <citation type="submission" date="2023-08" db="EMBL/GenBank/DDBJ databases">
        <authorList>
            <person name="Alioto T."/>
            <person name="Alioto T."/>
            <person name="Gomez Garrido J."/>
        </authorList>
    </citation>
    <scope>NUCLEOTIDE SEQUENCE</scope>
</reference>
<feature type="region of interest" description="Disordered" evidence="1">
    <location>
        <begin position="234"/>
        <end position="281"/>
    </location>
</feature>
<sequence length="281" mass="31185">MARNEEKQQGRLNRLWLQREREEGRLRDVNERRPRLSALTSASSVKKWIPSIKSEIEYYLQQSQLTHYPERKIAQFQLHIQALEADPLDGPSTVKFPHLCGSHDGSTDRRDEGEPDCKTGSEKAPGPDRAYMSQTESVPETSEGVCADQDQNQNQDQPLSFDHTRLAVAVAAFRGPVSQLGSSQTHSLARVLQSRLPNLTNSSSSSSSSLSRDLENKGCTLGSIMEQRSQVQVGQTDCGPAEMNSGKTSIDETSEERGTHILGLDCYSSSTDDDEEEEEDS</sequence>
<feature type="compositionally biased region" description="Acidic residues" evidence="1">
    <location>
        <begin position="271"/>
        <end position="281"/>
    </location>
</feature>
<protein>
    <submittedName>
        <fullName evidence="2">Uncharacterized protein si:dkey-86e18.1 isoform X1</fullName>
    </submittedName>
</protein>
<dbReference type="AlphaFoldDB" id="A0AAV1FGN3"/>
<dbReference type="EMBL" id="OY660870">
    <property type="protein sequence ID" value="CAJ1060075.1"/>
    <property type="molecule type" value="Genomic_DNA"/>
</dbReference>
<proteinExistence type="predicted"/>
<name>A0AAV1FGN3_XYRNO</name>